<dbReference type="EMBL" id="ML179076">
    <property type="protein sequence ID" value="THV02539.1"/>
    <property type="molecule type" value="Genomic_DNA"/>
</dbReference>
<gene>
    <name evidence="2" type="ORF">K435DRAFT_345136</name>
</gene>
<dbReference type="OrthoDB" id="3270641at2759"/>
<reference evidence="2 3" key="1">
    <citation type="journal article" date="2019" name="Nat. Ecol. Evol.">
        <title>Megaphylogeny resolves global patterns of mushroom evolution.</title>
        <authorList>
            <person name="Varga T."/>
            <person name="Krizsan K."/>
            <person name="Foldi C."/>
            <person name="Dima B."/>
            <person name="Sanchez-Garcia M."/>
            <person name="Sanchez-Ramirez S."/>
            <person name="Szollosi G.J."/>
            <person name="Szarkandi J.G."/>
            <person name="Papp V."/>
            <person name="Albert L."/>
            <person name="Andreopoulos W."/>
            <person name="Angelini C."/>
            <person name="Antonin V."/>
            <person name="Barry K.W."/>
            <person name="Bougher N.L."/>
            <person name="Buchanan P."/>
            <person name="Buyck B."/>
            <person name="Bense V."/>
            <person name="Catcheside P."/>
            <person name="Chovatia M."/>
            <person name="Cooper J."/>
            <person name="Damon W."/>
            <person name="Desjardin D."/>
            <person name="Finy P."/>
            <person name="Geml J."/>
            <person name="Haridas S."/>
            <person name="Hughes K."/>
            <person name="Justo A."/>
            <person name="Karasinski D."/>
            <person name="Kautmanova I."/>
            <person name="Kiss B."/>
            <person name="Kocsube S."/>
            <person name="Kotiranta H."/>
            <person name="LaButti K.M."/>
            <person name="Lechner B.E."/>
            <person name="Liimatainen K."/>
            <person name="Lipzen A."/>
            <person name="Lukacs Z."/>
            <person name="Mihaltcheva S."/>
            <person name="Morgado L.N."/>
            <person name="Niskanen T."/>
            <person name="Noordeloos M.E."/>
            <person name="Ohm R.A."/>
            <person name="Ortiz-Santana B."/>
            <person name="Ovrebo C."/>
            <person name="Racz N."/>
            <person name="Riley R."/>
            <person name="Savchenko A."/>
            <person name="Shiryaev A."/>
            <person name="Soop K."/>
            <person name="Spirin V."/>
            <person name="Szebenyi C."/>
            <person name="Tomsovsky M."/>
            <person name="Tulloss R.E."/>
            <person name="Uehling J."/>
            <person name="Grigoriev I.V."/>
            <person name="Vagvolgyi C."/>
            <person name="Papp T."/>
            <person name="Martin F.M."/>
            <person name="Miettinen O."/>
            <person name="Hibbett D.S."/>
            <person name="Nagy L.G."/>
        </authorList>
    </citation>
    <scope>NUCLEOTIDE SEQUENCE [LARGE SCALE GENOMIC DNA]</scope>
    <source>
        <strain evidence="2 3">CBS 962.96</strain>
    </source>
</reference>
<keyword evidence="3" id="KW-1185">Reference proteome</keyword>
<dbReference type="Proteomes" id="UP000297245">
    <property type="component" value="Unassembled WGS sequence"/>
</dbReference>
<feature type="signal peptide" evidence="1">
    <location>
        <begin position="1"/>
        <end position="25"/>
    </location>
</feature>
<proteinExistence type="predicted"/>
<keyword evidence="1" id="KW-0732">Signal</keyword>
<name>A0A4S8MJF1_DENBC</name>
<sequence>MLTFQKYFITFICILSFSQLPLVHSELQEGIIDDQLGDLVTGLKPVYTPSDAWKLVLFFFSFDLTGLIRVVGSRRLFELPSAS</sequence>
<evidence type="ECO:0000313" key="3">
    <source>
        <dbReference type="Proteomes" id="UP000297245"/>
    </source>
</evidence>
<protein>
    <submittedName>
        <fullName evidence="2">Uncharacterized protein</fullName>
    </submittedName>
</protein>
<evidence type="ECO:0000256" key="1">
    <source>
        <dbReference type="SAM" id="SignalP"/>
    </source>
</evidence>
<organism evidence="2 3">
    <name type="scientific">Dendrothele bispora (strain CBS 962.96)</name>
    <dbReference type="NCBI Taxonomy" id="1314807"/>
    <lineage>
        <taxon>Eukaryota</taxon>
        <taxon>Fungi</taxon>
        <taxon>Dikarya</taxon>
        <taxon>Basidiomycota</taxon>
        <taxon>Agaricomycotina</taxon>
        <taxon>Agaricomycetes</taxon>
        <taxon>Agaricomycetidae</taxon>
        <taxon>Agaricales</taxon>
        <taxon>Agaricales incertae sedis</taxon>
        <taxon>Dendrothele</taxon>
    </lineage>
</organism>
<dbReference type="AlphaFoldDB" id="A0A4S8MJF1"/>
<accession>A0A4S8MJF1</accession>
<evidence type="ECO:0000313" key="2">
    <source>
        <dbReference type="EMBL" id="THV02539.1"/>
    </source>
</evidence>
<feature type="chain" id="PRO_5020658819" evidence="1">
    <location>
        <begin position="26"/>
        <end position="83"/>
    </location>
</feature>